<dbReference type="OrthoDB" id="423576at2759"/>
<protein>
    <submittedName>
        <fullName evidence="2">Uncharacterized protein</fullName>
    </submittedName>
</protein>
<feature type="transmembrane region" description="Helical" evidence="1">
    <location>
        <begin position="508"/>
        <end position="535"/>
    </location>
</feature>
<evidence type="ECO:0000313" key="3">
    <source>
        <dbReference type="Proteomes" id="UP000604046"/>
    </source>
</evidence>
<feature type="transmembrane region" description="Helical" evidence="1">
    <location>
        <begin position="284"/>
        <end position="308"/>
    </location>
</feature>
<evidence type="ECO:0000256" key="1">
    <source>
        <dbReference type="SAM" id="Phobius"/>
    </source>
</evidence>
<name>A0A812T4C4_9DINO</name>
<feature type="transmembrane region" description="Helical" evidence="1">
    <location>
        <begin position="133"/>
        <end position="151"/>
    </location>
</feature>
<keyword evidence="3" id="KW-1185">Reference proteome</keyword>
<keyword evidence="1" id="KW-1133">Transmembrane helix</keyword>
<feature type="transmembrane region" description="Helical" evidence="1">
    <location>
        <begin position="472"/>
        <end position="496"/>
    </location>
</feature>
<reference evidence="2" key="1">
    <citation type="submission" date="2021-02" db="EMBL/GenBank/DDBJ databases">
        <authorList>
            <person name="Dougan E. K."/>
            <person name="Rhodes N."/>
            <person name="Thang M."/>
            <person name="Chan C."/>
        </authorList>
    </citation>
    <scope>NUCLEOTIDE SEQUENCE</scope>
</reference>
<keyword evidence="1" id="KW-0472">Membrane</keyword>
<keyword evidence="1" id="KW-0812">Transmembrane</keyword>
<dbReference type="AlphaFoldDB" id="A0A812T4C4"/>
<sequence>MARLRRPDSFEDLRGQGLFRAVSASQLLAGQAAILEYGLVGVMGGAGMAYARIPTREQVQEAGRILFDATAEVEQVDVFISHTWGSGRWAKFLGLCLYLNLGRAIKTSLAVWILAIGTLIAVGGLQGYGGSRLLFPVLVCLPAAIFFWVLLRGHFTPCEVSSTSLWLDKLCIHQTDEELKQRQLAALPIFVARSSRMLVLWDEMYFERLWCHVELATFAKHGDQHKLDFQPLWLAPWLVTCLTLELLSAIVAELCVLVSPTTSNTGELKEFFEGFFADPRTVTFWIYCSLWLASSAIIYLPIMIPCFLSCQRKLQQHQVMLHQIATFDIKDAKCSLAEDRLLLEQQVQELFCTHGMEAEAETATIQVDEPEPDSSAHRAEEWEPVTHAVVPRGVHGDALHRFNAYVRGPLHDAVLEQMGSELYIPWHICMAALLPDVLYSAVNILGCDNGTCQTSAAEAGFASVEGYMATQLLAWILCLMLSIPISYPALLHMIQLAMKIGAGPLQSLVAMLCCPLAYAYSNACSGVIWGCLYCLALDYSQAWLTGFLLFLALLTLHFWLLFLRQEGQERSAASCRCVRRQVNTLPRVSEHTSLL</sequence>
<feature type="transmembrane region" description="Helical" evidence="1">
    <location>
        <begin position="542"/>
        <end position="562"/>
    </location>
</feature>
<gene>
    <name evidence="2" type="ORF">SNAT2548_LOCUS28863</name>
</gene>
<accession>A0A812T4C4</accession>
<organism evidence="2 3">
    <name type="scientific">Symbiodinium natans</name>
    <dbReference type="NCBI Taxonomy" id="878477"/>
    <lineage>
        <taxon>Eukaryota</taxon>
        <taxon>Sar</taxon>
        <taxon>Alveolata</taxon>
        <taxon>Dinophyceae</taxon>
        <taxon>Suessiales</taxon>
        <taxon>Symbiodiniaceae</taxon>
        <taxon>Symbiodinium</taxon>
    </lineage>
</organism>
<comment type="caution">
    <text evidence="2">The sequence shown here is derived from an EMBL/GenBank/DDBJ whole genome shotgun (WGS) entry which is preliminary data.</text>
</comment>
<feature type="transmembrane region" description="Helical" evidence="1">
    <location>
        <begin position="109"/>
        <end position="127"/>
    </location>
</feature>
<dbReference type="EMBL" id="CAJNDS010002535">
    <property type="protein sequence ID" value="CAE7515667.1"/>
    <property type="molecule type" value="Genomic_DNA"/>
</dbReference>
<dbReference type="Proteomes" id="UP000604046">
    <property type="component" value="Unassembled WGS sequence"/>
</dbReference>
<proteinExistence type="predicted"/>
<evidence type="ECO:0000313" key="2">
    <source>
        <dbReference type="EMBL" id="CAE7515667.1"/>
    </source>
</evidence>